<evidence type="ECO:0000259" key="2">
    <source>
        <dbReference type="Pfam" id="PF13635"/>
    </source>
</evidence>
<evidence type="ECO:0000259" key="1">
    <source>
        <dbReference type="Pfam" id="PF13173"/>
    </source>
</evidence>
<accession>A0A6N3D4W5</accession>
<dbReference type="SUPFAM" id="SSF52540">
    <property type="entry name" value="P-loop containing nucleoside triphosphate hydrolases"/>
    <property type="match status" value="1"/>
</dbReference>
<feature type="domain" description="DUF4143" evidence="2">
    <location>
        <begin position="225"/>
        <end position="362"/>
    </location>
</feature>
<organism evidence="3">
    <name type="scientific">Veillonella dispar</name>
    <dbReference type="NCBI Taxonomy" id="39778"/>
    <lineage>
        <taxon>Bacteria</taxon>
        <taxon>Bacillati</taxon>
        <taxon>Bacillota</taxon>
        <taxon>Negativicutes</taxon>
        <taxon>Veillonellales</taxon>
        <taxon>Veillonellaceae</taxon>
        <taxon>Veillonella</taxon>
    </lineage>
</organism>
<evidence type="ECO:0008006" key="4">
    <source>
        <dbReference type="Google" id="ProtNLM"/>
    </source>
</evidence>
<dbReference type="InterPro" id="IPR025420">
    <property type="entry name" value="DUF4143"/>
</dbReference>
<proteinExistence type="predicted"/>
<dbReference type="EMBL" id="CACRUF010000044">
    <property type="protein sequence ID" value="VYU22884.1"/>
    <property type="molecule type" value="Genomic_DNA"/>
</dbReference>
<dbReference type="InterPro" id="IPR041682">
    <property type="entry name" value="AAA_14"/>
</dbReference>
<dbReference type="PANTHER" id="PTHR33295">
    <property type="entry name" value="ATPASE"/>
    <property type="match status" value="1"/>
</dbReference>
<dbReference type="Pfam" id="PF13173">
    <property type="entry name" value="AAA_14"/>
    <property type="match status" value="1"/>
</dbReference>
<sequence>MMTDNNSNWVPSMSTYIDEEALMKLIQRHGYIEFLRRNRERSIIKVVSGIRRCGKSTLFRLFKDELLAEGVKPEQIISINFEELEYEPLREYHALYQYILNQMQPNQMNYIFLDEIQHVDQFHRVVDSLFVKENTDIYITGSNAYFMSSDIATLLTGRYVEIQMLPLSFAEFYFSKYEEQQYSLIPAYEAYLRESSFPYTQQLGGEDFDIQEYLWGLFNTLLLHDVVARLKINDVMILQDIVRYIMANVGSLLSPNKIAKSLVSAGRKIDNKTVERYLQGLQDSLLLYKVNRYDVRGKELLRINAKYYSVDVTLRNLIVGNTSRDTGHILENIVFLELIRRGYTVYVGQLAKGEIDFVAEKAGITEYYQVSETVLDPNTLNRELAPLEAINDQYPKFLLTLDELNKNANYDGIKQRNVLEWLLESC</sequence>
<dbReference type="AlphaFoldDB" id="A0A6N3D4W5"/>
<name>A0A6N3D4W5_9FIRM</name>
<evidence type="ECO:0000313" key="3">
    <source>
        <dbReference type="EMBL" id="VYU22884.1"/>
    </source>
</evidence>
<protein>
    <recommendedName>
        <fullName evidence="4">ATP-binding protein</fullName>
    </recommendedName>
</protein>
<dbReference type="PANTHER" id="PTHR33295:SF20">
    <property type="entry name" value="ATPASE"/>
    <property type="match status" value="1"/>
</dbReference>
<dbReference type="Pfam" id="PF13635">
    <property type="entry name" value="DUF4143"/>
    <property type="match status" value="1"/>
</dbReference>
<gene>
    <name evidence="3" type="ORF">VDLFYP95_01840</name>
</gene>
<reference evidence="3" key="1">
    <citation type="submission" date="2019-11" db="EMBL/GenBank/DDBJ databases">
        <authorList>
            <person name="Feng L."/>
        </authorList>
    </citation>
    <scope>NUCLEOTIDE SEQUENCE</scope>
    <source>
        <strain evidence="3">VdisparLFYP95</strain>
    </source>
</reference>
<feature type="domain" description="AAA" evidence="1">
    <location>
        <begin position="44"/>
        <end position="172"/>
    </location>
</feature>
<dbReference type="InterPro" id="IPR027417">
    <property type="entry name" value="P-loop_NTPase"/>
</dbReference>